<keyword evidence="5" id="KW-0862">Zinc</keyword>
<dbReference type="PROSITE" id="PS50157">
    <property type="entry name" value="ZINC_FINGER_C2H2_2"/>
    <property type="match status" value="2"/>
</dbReference>
<evidence type="ECO:0000256" key="6">
    <source>
        <dbReference type="ARBA" id="ARBA00023125"/>
    </source>
</evidence>
<dbReference type="Gene3D" id="3.30.160.60">
    <property type="entry name" value="Classic Zinc Finger"/>
    <property type="match status" value="1"/>
</dbReference>
<dbReference type="EMBL" id="JARBHB010000004">
    <property type="protein sequence ID" value="KAJ8885791.1"/>
    <property type="molecule type" value="Genomic_DNA"/>
</dbReference>
<comment type="caution">
    <text evidence="11">The sequence shown here is derived from an EMBL/GenBank/DDBJ whole genome shotgun (WGS) entry which is preliminary data.</text>
</comment>
<dbReference type="PROSITE" id="PS00028">
    <property type="entry name" value="ZINC_FINGER_C2H2_1"/>
    <property type="match status" value="4"/>
</dbReference>
<evidence type="ECO:0000256" key="3">
    <source>
        <dbReference type="ARBA" id="ARBA00022737"/>
    </source>
</evidence>
<evidence type="ECO:0000256" key="1">
    <source>
        <dbReference type="ARBA" id="ARBA00004123"/>
    </source>
</evidence>
<keyword evidence="2" id="KW-0479">Metal-binding</keyword>
<feature type="compositionally biased region" description="Basic and acidic residues" evidence="9">
    <location>
        <begin position="336"/>
        <end position="349"/>
    </location>
</feature>
<keyword evidence="3" id="KW-0677">Repeat</keyword>
<keyword evidence="12" id="KW-1185">Reference proteome</keyword>
<gene>
    <name evidence="11" type="ORF">PR048_011991</name>
</gene>
<dbReference type="SMART" id="SM00355">
    <property type="entry name" value="ZnF_C2H2"/>
    <property type="match status" value="6"/>
</dbReference>
<evidence type="ECO:0000256" key="2">
    <source>
        <dbReference type="ARBA" id="ARBA00022723"/>
    </source>
</evidence>
<organism evidence="11 12">
    <name type="scientific">Dryococelus australis</name>
    <dbReference type="NCBI Taxonomy" id="614101"/>
    <lineage>
        <taxon>Eukaryota</taxon>
        <taxon>Metazoa</taxon>
        <taxon>Ecdysozoa</taxon>
        <taxon>Arthropoda</taxon>
        <taxon>Hexapoda</taxon>
        <taxon>Insecta</taxon>
        <taxon>Pterygota</taxon>
        <taxon>Neoptera</taxon>
        <taxon>Polyneoptera</taxon>
        <taxon>Phasmatodea</taxon>
        <taxon>Verophasmatodea</taxon>
        <taxon>Anareolatae</taxon>
        <taxon>Phasmatidae</taxon>
        <taxon>Eurycanthinae</taxon>
        <taxon>Dryococelus</taxon>
    </lineage>
</organism>
<dbReference type="Proteomes" id="UP001159363">
    <property type="component" value="Chromosome X"/>
</dbReference>
<evidence type="ECO:0000313" key="11">
    <source>
        <dbReference type="EMBL" id="KAJ8885791.1"/>
    </source>
</evidence>
<feature type="domain" description="C2H2-type" evidence="10">
    <location>
        <begin position="573"/>
        <end position="602"/>
    </location>
</feature>
<keyword evidence="6" id="KW-0238">DNA-binding</keyword>
<dbReference type="InterPro" id="IPR050331">
    <property type="entry name" value="Zinc_finger"/>
</dbReference>
<reference evidence="11 12" key="1">
    <citation type="submission" date="2023-02" db="EMBL/GenBank/DDBJ databases">
        <title>LHISI_Scaffold_Assembly.</title>
        <authorList>
            <person name="Stuart O.P."/>
            <person name="Cleave R."/>
            <person name="Magrath M.J.L."/>
            <person name="Mikheyev A.S."/>
        </authorList>
    </citation>
    <scope>NUCLEOTIDE SEQUENCE [LARGE SCALE GENOMIC DNA]</scope>
    <source>
        <strain evidence="11">Daus_M_001</strain>
        <tissue evidence="11">Leg muscle</tissue>
    </source>
</reference>
<evidence type="ECO:0000259" key="10">
    <source>
        <dbReference type="PROSITE" id="PS50157"/>
    </source>
</evidence>
<protein>
    <recommendedName>
        <fullName evidence="10">C2H2-type domain-containing protein</fullName>
    </recommendedName>
</protein>
<dbReference type="PANTHER" id="PTHR16515:SF49">
    <property type="entry name" value="GASTRULA ZINC FINGER PROTEIN XLCGF49.1-LIKE-RELATED"/>
    <property type="match status" value="1"/>
</dbReference>
<evidence type="ECO:0000256" key="8">
    <source>
        <dbReference type="PROSITE-ProRule" id="PRU00042"/>
    </source>
</evidence>
<evidence type="ECO:0000256" key="4">
    <source>
        <dbReference type="ARBA" id="ARBA00022771"/>
    </source>
</evidence>
<evidence type="ECO:0000256" key="9">
    <source>
        <dbReference type="SAM" id="MobiDB-lite"/>
    </source>
</evidence>
<evidence type="ECO:0000256" key="5">
    <source>
        <dbReference type="ARBA" id="ARBA00022833"/>
    </source>
</evidence>
<accession>A0ABQ9HN75</accession>
<feature type="compositionally biased region" description="Polar residues" evidence="9">
    <location>
        <begin position="297"/>
        <end position="308"/>
    </location>
</feature>
<feature type="compositionally biased region" description="Polar residues" evidence="9">
    <location>
        <begin position="316"/>
        <end position="326"/>
    </location>
</feature>
<sequence length="710" mass="78226">MSQNEGSNPSLERASFPLYNSKKNKTVRVAGRLSDHAQVASEGADQLELVGNSSQLDSARERESSGKDVISGLASASSGDALITPLLSMGFQLPQLTLLMQQPQQQKQSLSLSSNPSSMINTLLFPHSLSSVASDKWPAGLPATASQDGVQKGTIMSAAGVYRSTSAVVVAGKDGQGPTSSAAGKTFGCHLCKDWFFSREKFIMHLVMNHKMLQCRFCSDLFETHDMRETHEAMNHLPLECDACKCSAVHLMEIDSLMYVKNTYVDEQENYTEEEDEHASAWGELVKCLVSPSEQITNVKKSIPPNEQTKNDNGEEQTNVPCNSQAKGKGKKCNRSLKELELEESKPEVVDGQGQTDSLSDASSDDDSLSGSDVENEHLEFSDCGIVLDPANEPVDPEIDPSEVECVINETSDEELFDEEDDTQRDEESGFLTELQVKQEGLDAVLDSLVNEANSQSISQPLELALEEHMKKIFDSTKTGNTSSPAPNGQNWTGSHGNLADGEVKQEPQDVLEDALVLSGNEVTTLNKNGKIQGKKFSCDICLRSFPLETDLSHHLSSVHNFSIMPFADKNKFKCIESCGKVFISKTSLDVHKMEAHNNAKVCTLSFQCPFCTIRSRTKVSIRQHVFSCHSSTFAQSPPCKPLAYRCRCCSDEFWRVEDRNRHQLAEHSDTIESFFKCYMCYQSFTSKVSVLIATGTMFALKNIFQNSDG</sequence>
<evidence type="ECO:0000256" key="7">
    <source>
        <dbReference type="ARBA" id="ARBA00023242"/>
    </source>
</evidence>
<comment type="subcellular location">
    <subcellularLocation>
        <location evidence="1">Nucleus</location>
    </subcellularLocation>
</comment>
<proteinExistence type="predicted"/>
<dbReference type="PANTHER" id="PTHR16515">
    <property type="entry name" value="PR DOMAIN ZINC FINGER PROTEIN"/>
    <property type="match status" value="1"/>
</dbReference>
<keyword evidence="7" id="KW-0539">Nucleus</keyword>
<keyword evidence="4 8" id="KW-0863">Zinc-finger</keyword>
<dbReference type="InterPro" id="IPR013087">
    <property type="entry name" value="Znf_C2H2_type"/>
</dbReference>
<feature type="compositionally biased region" description="Polar residues" evidence="9">
    <location>
        <begin position="476"/>
        <end position="496"/>
    </location>
</feature>
<name>A0ABQ9HN75_9NEOP</name>
<feature type="region of interest" description="Disordered" evidence="9">
    <location>
        <begin position="297"/>
        <end position="373"/>
    </location>
</feature>
<feature type="domain" description="C2H2-type" evidence="10">
    <location>
        <begin position="537"/>
        <end position="560"/>
    </location>
</feature>
<evidence type="ECO:0000313" key="12">
    <source>
        <dbReference type="Proteomes" id="UP001159363"/>
    </source>
</evidence>
<feature type="region of interest" description="Disordered" evidence="9">
    <location>
        <begin position="476"/>
        <end position="498"/>
    </location>
</feature>